<dbReference type="PANTHER" id="PTHR35807">
    <property type="entry name" value="TRANSCRIPTIONAL REGULATOR REDD-RELATED"/>
    <property type="match status" value="1"/>
</dbReference>
<dbReference type="Gene3D" id="1.10.10.10">
    <property type="entry name" value="Winged helix-like DNA-binding domain superfamily/Winged helix DNA-binding domain"/>
    <property type="match status" value="1"/>
</dbReference>
<evidence type="ECO:0000256" key="2">
    <source>
        <dbReference type="ARBA" id="ARBA00023012"/>
    </source>
</evidence>
<evidence type="ECO:0000256" key="7">
    <source>
        <dbReference type="SAM" id="MobiDB-lite"/>
    </source>
</evidence>
<feature type="region of interest" description="Disordered" evidence="7">
    <location>
        <begin position="312"/>
        <end position="347"/>
    </location>
</feature>
<comment type="caution">
    <text evidence="9">The sequence shown here is derived from an EMBL/GenBank/DDBJ whole genome shotgun (WGS) entry which is preliminary data.</text>
</comment>
<dbReference type="InterPro" id="IPR003593">
    <property type="entry name" value="AAA+_ATPase"/>
</dbReference>
<dbReference type="Proteomes" id="UP000584670">
    <property type="component" value="Unassembled WGS sequence"/>
</dbReference>
<sequence length="711" mass="76879">MGVRPPPLRNPALTSIYSINILKLDMADVELFATSFDAPSELIRWTEAQPTKMPGIAPPLAEFRALGPLEAMVAGRPVDLGAPKQRKLVALLVSRVGQPVPVDVMLEALWADSPPPSAMTSLQSYVANLRRALEPDRAPRTPTRVLHTNDRGYLLDGHVVDVDVHLFERRAKAGWQAWNRGDPHEALSEFEAALALWRGEAYTEVSHSVHVAAEVARLGELRLSAVEGRCAALLAVGAHGVAVAELEAFMQAHPLREYGCELLSLALYRAGRQADALAVLRTNQRRLGDELGIDPRPALQHLEREILSHAPALDWRPPPTAPATAAPRRPAVAPQVHLPAPPRPVPETDEEIFVGRERALRHLAAVSAEAARGRGQVLTVSGEQGIGKTTLLRRFAELGTTAPVLWGACPGHVPTPPLWPWQQVLGTAGTHLPRRPVPGPVAEVLNGATRHPLDGADADAATLRQFEAIVHYLTRASHARPLVIVLDHLHQADPASLRLLAHLAESVRTSRLLVAVAYRSDEAATMAGTSAALARAEMTQVELSGLTAFETRALANAMLHREVSGANAEELRQRTGGNPFYLRELIKVIDSEEGRGRTASVPAPVREVVLGRIAQLGATAVELLSVASVAGRGFAVDVVAEASSIEIEEALRAVDSIVAAGLIHEDPQRLGWYSFTHALTAEVLYQRIGRLRRAHVLRRIRAAAVQPRKST</sequence>
<keyword evidence="4 6" id="KW-0238">DNA-binding</keyword>
<accession>A0A7X1J500</accession>
<dbReference type="Pfam" id="PF03704">
    <property type="entry name" value="BTAD"/>
    <property type="match status" value="1"/>
</dbReference>
<dbReference type="InterPro" id="IPR011990">
    <property type="entry name" value="TPR-like_helical_dom_sf"/>
</dbReference>
<keyword evidence="10" id="KW-1185">Reference proteome</keyword>
<evidence type="ECO:0000313" key="9">
    <source>
        <dbReference type="EMBL" id="MBC2904259.1"/>
    </source>
</evidence>
<dbReference type="SMART" id="SM00382">
    <property type="entry name" value="AAA"/>
    <property type="match status" value="1"/>
</dbReference>
<name>A0A7X1J500_9ACTN</name>
<dbReference type="InterPro" id="IPR005158">
    <property type="entry name" value="BTAD"/>
</dbReference>
<feature type="DNA-binding region" description="OmpR/PhoB-type" evidence="6">
    <location>
        <begin position="51"/>
        <end position="157"/>
    </location>
</feature>
<feature type="compositionally biased region" description="Low complexity" evidence="7">
    <location>
        <begin position="322"/>
        <end position="334"/>
    </location>
</feature>
<comment type="similarity">
    <text evidence="1">Belongs to the AfsR/DnrI/RedD regulatory family.</text>
</comment>
<evidence type="ECO:0000256" key="5">
    <source>
        <dbReference type="ARBA" id="ARBA00023163"/>
    </source>
</evidence>
<dbReference type="InterPro" id="IPR041664">
    <property type="entry name" value="AAA_16"/>
</dbReference>
<dbReference type="PANTHER" id="PTHR35807:SF1">
    <property type="entry name" value="TRANSCRIPTIONAL REGULATOR REDD"/>
    <property type="match status" value="1"/>
</dbReference>
<reference evidence="9 10" key="1">
    <citation type="submission" date="2020-08" db="EMBL/GenBank/DDBJ databases">
        <title>Streptomyces sp. PSKA01 genome sequencing and assembly.</title>
        <authorList>
            <person name="Mandal S."/>
            <person name="Maiti P.K."/>
            <person name="Das P."/>
        </authorList>
    </citation>
    <scope>NUCLEOTIDE SEQUENCE [LARGE SCALE GENOMIC DNA]</scope>
    <source>
        <strain evidence="9 10">PSKA01</strain>
    </source>
</reference>
<dbReference type="InterPro" id="IPR001867">
    <property type="entry name" value="OmpR/PhoB-type_DNA-bd"/>
</dbReference>
<dbReference type="Gene3D" id="3.40.50.300">
    <property type="entry name" value="P-loop containing nucleotide triphosphate hydrolases"/>
    <property type="match status" value="1"/>
</dbReference>
<dbReference type="SMART" id="SM00862">
    <property type="entry name" value="Trans_reg_C"/>
    <property type="match status" value="1"/>
</dbReference>
<keyword evidence="5" id="KW-0804">Transcription</keyword>
<evidence type="ECO:0000259" key="8">
    <source>
        <dbReference type="PROSITE" id="PS51755"/>
    </source>
</evidence>
<gene>
    <name evidence="9" type="ORF">H4N64_22025</name>
</gene>
<dbReference type="SUPFAM" id="SSF48452">
    <property type="entry name" value="TPR-like"/>
    <property type="match status" value="1"/>
</dbReference>
<feature type="domain" description="OmpR/PhoB-type" evidence="8">
    <location>
        <begin position="51"/>
        <end position="157"/>
    </location>
</feature>
<evidence type="ECO:0000313" key="10">
    <source>
        <dbReference type="Proteomes" id="UP000584670"/>
    </source>
</evidence>
<protein>
    <submittedName>
        <fullName evidence="9">AAA family ATPase</fullName>
    </submittedName>
</protein>
<proteinExistence type="inferred from homology"/>
<evidence type="ECO:0000256" key="1">
    <source>
        <dbReference type="ARBA" id="ARBA00005820"/>
    </source>
</evidence>
<evidence type="ECO:0000256" key="6">
    <source>
        <dbReference type="PROSITE-ProRule" id="PRU01091"/>
    </source>
</evidence>
<dbReference type="InterPro" id="IPR027417">
    <property type="entry name" value="P-loop_NTPase"/>
</dbReference>
<dbReference type="GO" id="GO:0003677">
    <property type="term" value="F:DNA binding"/>
    <property type="evidence" value="ECO:0007669"/>
    <property type="project" value="UniProtKB-UniRule"/>
</dbReference>
<dbReference type="GO" id="GO:0006355">
    <property type="term" value="P:regulation of DNA-templated transcription"/>
    <property type="evidence" value="ECO:0007669"/>
    <property type="project" value="InterPro"/>
</dbReference>
<dbReference type="CDD" id="cd15831">
    <property type="entry name" value="BTAD"/>
    <property type="match status" value="1"/>
</dbReference>
<dbReference type="EMBL" id="JACMSF010000023">
    <property type="protein sequence ID" value="MBC2904259.1"/>
    <property type="molecule type" value="Genomic_DNA"/>
</dbReference>
<dbReference type="SUPFAM" id="SSF52540">
    <property type="entry name" value="P-loop containing nucleoside triphosphate hydrolases"/>
    <property type="match status" value="1"/>
</dbReference>
<keyword evidence="2" id="KW-0902">Two-component regulatory system</keyword>
<dbReference type="InterPro" id="IPR051677">
    <property type="entry name" value="AfsR-DnrI-RedD_regulator"/>
</dbReference>
<dbReference type="GO" id="GO:0000160">
    <property type="term" value="P:phosphorelay signal transduction system"/>
    <property type="evidence" value="ECO:0007669"/>
    <property type="project" value="UniProtKB-KW"/>
</dbReference>
<dbReference type="InterPro" id="IPR036388">
    <property type="entry name" value="WH-like_DNA-bd_sf"/>
</dbReference>
<dbReference type="Gene3D" id="1.25.40.10">
    <property type="entry name" value="Tetratricopeptide repeat domain"/>
    <property type="match status" value="1"/>
</dbReference>
<dbReference type="SMART" id="SM01043">
    <property type="entry name" value="BTAD"/>
    <property type="match status" value="1"/>
</dbReference>
<dbReference type="Pfam" id="PF00486">
    <property type="entry name" value="Trans_reg_C"/>
    <property type="match status" value="1"/>
</dbReference>
<keyword evidence="3" id="KW-0805">Transcription regulation</keyword>
<dbReference type="Pfam" id="PF13191">
    <property type="entry name" value="AAA_16"/>
    <property type="match status" value="1"/>
</dbReference>
<dbReference type="PROSITE" id="PS51755">
    <property type="entry name" value="OMPR_PHOB"/>
    <property type="match status" value="1"/>
</dbReference>
<organism evidence="9 10">
    <name type="scientific">Streptomyces cupreus</name>
    <dbReference type="NCBI Taxonomy" id="2759956"/>
    <lineage>
        <taxon>Bacteria</taxon>
        <taxon>Bacillati</taxon>
        <taxon>Actinomycetota</taxon>
        <taxon>Actinomycetes</taxon>
        <taxon>Kitasatosporales</taxon>
        <taxon>Streptomycetaceae</taxon>
        <taxon>Streptomyces</taxon>
    </lineage>
</organism>
<evidence type="ECO:0000256" key="4">
    <source>
        <dbReference type="ARBA" id="ARBA00023125"/>
    </source>
</evidence>
<dbReference type="AlphaFoldDB" id="A0A7X1J500"/>
<dbReference type="SUPFAM" id="SSF46894">
    <property type="entry name" value="C-terminal effector domain of the bipartite response regulators"/>
    <property type="match status" value="1"/>
</dbReference>
<dbReference type="InterPro" id="IPR016032">
    <property type="entry name" value="Sig_transdc_resp-reg_C-effctor"/>
</dbReference>
<evidence type="ECO:0000256" key="3">
    <source>
        <dbReference type="ARBA" id="ARBA00023015"/>
    </source>
</evidence>